<feature type="compositionally biased region" description="Polar residues" evidence="8">
    <location>
        <begin position="11"/>
        <end position="21"/>
    </location>
</feature>
<evidence type="ECO:0000256" key="5">
    <source>
        <dbReference type="ARBA" id="ARBA00023125"/>
    </source>
</evidence>
<dbReference type="GO" id="GO:0003677">
    <property type="term" value="F:DNA binding"/>
    <property type="evidence" value="ECO:0007669"/>
    <property type="project" value="UniProtKB-KW"/>
</dbReference>
<keyword evidence="5" id="KW-0238">DNA-binding</keyword>
<name>A0A9Q0HNI6_9POAL</name>
<reference evidence="9" key="1">
    <citation type="journal article" date="2022" name="Cell">
        <title>Repeat-based holocentromeres influence genome architecture and karyotype evolution.</title>
        <authorList>
            <person name="Hofstatter P.G."/>
            <person name="Thangavel G."/>
            <person name="Lux T."/>
            <person name="Neumann P."/>
            <person name="Vondrak T."/>
            <person name="Novak P."/>
            <person name="Zhang M."/>
            <person name="Costa L."/>
            <person name="Castellani M."/>
            <person name="Scott A."/>
            <person name="Toegelov H."/>
            <person name="Fuchs J."/>
            <person name="Mata-Sucre Y."/>
            <person name="Dias Y."/>
            <person name="Vanzela A.L.L."/>
            <person name="Huettel B."/>
            <person name="Almeida C.C.S."/>
            <person name="Simkova H."/>
            <person name="Souza G."/>
            <person name="Pedrosa-Harand A."/>
            <person name="Macas J."/>
            <person name="Mayer K.F.X."/>
            <person name="Houben A."/>
            <person name="Marques A."/>
        </authorList>
    </citation>
    <scope>NUCLEOTIDE SEQUENCE</scope>
    <source>
        <strain evidence="9">RhyBre1mFocal</strain>
    </source>
</reference>
<dbReference type="OrthoDB" id="692274at2759"/>
<dbReference type="InterPro" id="IPR007818">
    <property type="entry name" value="SHI"/>
</dbReference>
<feature type="region of interest" description="Disordered" evidence="8">
    <location>
        <begin position="138"/>
        <end position="157"/>
    </location>
</feature>
<accession>A0A9Q0HNI6</accession>
<evidence type="ECO:0000256" key="2">
    <source>
        <dbReference type="ARBA" id="ARBA00006911"/>
    </source>
</evidence>
<dbReference type="InterPro" id="IPR006511">
    <property type="entry name" value="SHI_C"/>
</dbReference>
<feature type="compositionally biased region" description="Polar residues" evidence="8">
    <location>
        <begin position="37"/>
        <end position="66"/>
    </location>
</feature>
<dbReference type="PANTHER" id="PTHR31604">
    <property type="entry name" value="PROTEIN LATERAL ROOT PRIMORDIUM 1"/>
    <property type="match status" value="1"/>
</dbReference>
<dbReference type="NCBIfam" id="TIGR01623">
    <property type="entry name" value="put_zinc_LRP1"/>
    <property type="match status" value="1"/>
</dbReference>
<dbReference type="GO" id="GO:0003700">
    <property type="term" value="F:DNA-binding transcription factor activity"/>
    <property type="evidence" value="ECO:0007669"/>
    <property type="project" value="InterPro"/>
</dbReference>
<evidence type="ECO:0000313" key="10">
    <source>
        <dbReference type="Proteomes" id="UP001151287"/>
    </source>
</evidence>
<evidence type="ECO:0000256" key="8">
    <source>
        <dbReference type="SAM" id="MobiDB-lite"/>
    </source>
</evidence>
<keyword evidence="6" id="KW-0010">Activator</keyword>
<feature type="region of interest" description="Disordered" evidence="8">
    <location>
        <begin position="233"/>
        <end position="262"/>
    </location>
</feature>
<dbReference type="PANTHER" id="PTHR31604:SF2">
    <property type="entry name" value="PROTEIN SHI RELATED SEQUENCE 7"/>
    <property type="match status" value="1"/>
</dbReference>
<evidence type="ECO:0000256" key="6">
    <source>
        <dbReference type="ARBA" id="ARBA00023159"/>
    </source>
</evidence>
<organism evidence="9 10">
    <name type="scientific">Rhynchospora breviuscula</name>
    <dbReference type="NCBI Taxonomy" id="2022672"/>
    <lineage>
        <taxon>Eukaryota</taxon>
        <taxon>Viridiplantae</taxon>
        <taxon>Streptophyta</taxon>
        <taxon>Embryophyta</taxon>
        <taxon>Tracheophyta</taxon>
        <taxon>Spermatophyta</taxon>
        <taxon>Magnoliopsida</taxon>
        <taxon>Liliopsida</taxon>
        <taxon>Poales</taxon>
        <taxon>Cyperaceae</taxon>
        <taxon>Cyperoideae</taxon>
        <taxon>Rhynchosporeae</taxon>
        <taxon>Rhynchospora</taxon>
    </lineage>
</organism>
<protein>
    <submittedName>
        <fullName evidence="9">Uncharacterized protein</fullName>
    </submittedName>
</protein>
<dbReference type="NCBIfam" id="TIGR01624">
    <property type="entry name" value="LRP1_Cterm"/>
    <property type="match status" value="1"/>
</dbReference>
<sequence length="297" mass="31038">MAGFHLGGGSHTTRSDTSPVPTESIFLYTRSTSRTGGFQLWPQNPSQHPQFFSPGGASSNPATVLSFSHEPPLGASASGARSGTSCQDCGNNAKKDCIHLRCRTCCRSRGFHCSTHVKSTWVPAAKRRERQHQLAALMASGTSGGSSEGTKRARDQTGMRSITRVPTVVATTSSSGDGGRFPAEVSSEAVFRCVKIGPLDEADDDELAYQTAISIGGHIFKGILRNHGPETVDYNQLQGGDPASSPSVAAATSSEAAGGVGGSHAATSAAQVLMDSYPTPLGAFMQGTPFFPHQPRN</sequence>
<evidence type="ECO:0000256" key="1">
    <source>
        <dbReference type="ARBA" id="ARBA00004123"/>
    </source>
</evidence>
<keyword evidence="7" id="KW-0539">Nucleus</keyword>
<comment type="caution">
    <text evidence="9">The sequence shown here is derived from an EMBL/GenBank/DDBJ whole genome shotgun (WGS) entry which is preliminary data.</text>
</comment>
<dbReference type="Proteomes" id="UP001151287">
    <property type="component" value="Unassembled WGS sequence"/>
</dbReference>
<evidence type="ECO:0000256" key="4">
    <source>
        <dbReference type="ARBA" id="ARBA00022833"/>
    </source>
</evidence>
<keyword evidence="3" id="KW-0479">Metal-binding</keyword>
<dbReference type="EMBL" id="JAMQYH010000003">
    <property type="protein sequence ID" value="KAJ1692681.1"/>
    <property type="molecule type" value="Genomic_DNA"/>
</dbReference>
<keyword evidence="4" id="KW-0862">Zinc</keyword>
<evidence type="ECO:0000256" key="7">
    <source>
        <dbReference type="ARBA" id="ARBA00023242"/>
    </source>
</evidence>
<feature type="compositionally biased region" description="Low complexity" evidence="8">
    <location>
        <begin position="239"/>
        <end position="262"/>
    </location>
</feature>
<dbReference type="GO" id="GO:0045893">
    <property type="term" value="P:positive regulation of DNA-templated transcription"/>
    <property type="evidence" value="ECO:0007669"/>
    <property type="project" value="TreeGrafter"/>
</dbReference>
<dbReference type="InterPro" id="IPR006510">
    <property type="entry name" value="Znf_LRP1"/>
</dbReference>
<proteinExistence type="inferred from homology"/>
<feature type="compositionally biased region" description="Gly residues" evidence="8">
    <location>
        <begin position="1"/>
        <end position="10"/>
    </location>
</feature>
<dbReference type="AlphaFoldDB" id="A0A9Q0HNI6"/>
<feature type="region of interest" description="Disordered" evidence="8">
    <location>
        <begin position="1"/>
        <end position="21"/>
    </location>
</feature>
<dbReference type="GO" id="GO:0046872">
    <property type="term" value="F:metal ion binding"/>
    <property type="evidence" value="ECO:0007669"/>
    <property type="project" value="UniProtKB-KW"/>
</dbReference>
<feature type="region of interest" description="Disordered" evidence="8">
    <location>
        <begin position="37"/>
        <end position="76"/>
    </location>
</feature>
<dbReference type="Pfam" id="PF05142">
    <property type="entry name" value="DUF702"/>
    <property type="match status" value="1"/>
</dbReference>
<evidence type="ECO:0000256" key="3">
    <source>
        <dbReference type="ARBA" id="ARBA00022723"/>
    </source>
</evidence>
<comment type="subcellular location">
    <subcellularLocation>
        <location evidence="1">Nucleus</location>
    </subcellularLocation>
</comment>
<dbReference type="GO" id="GO:0005634">
    <property type="term" value="C:nucleus"/>
    <property type="evidence" value="ECO:0007669"/>
    <property type="project" value="UniProtKB-SubCell"/>
</dbReference>
<evidence type="ECO:0000313" key="9">
    <source>
        <dbReference type="EMBL" id="KAJ1692681.1"/>
    </source>
</evidence>
<gene>
    <name evidence="9" type="ORF">LUZ63_009379</name>
</gene>
<comment type="similarity">
    <text evidence="2">Belongs to the SHI protein family.</text>
</comment>
<keyword evidence="10" id="KW-1185">Reference proteome</keyword>